<dbReference type="AlphaFoldDB" id="A0A193G2T3"/>
<organism evidence="1 2">
    <name type="scientific">Bordetella bronchialis</name>
    <dbReference type="NCBI Taxonomy" id="463025"/>
    <lineage>
        <taxon>Bacteria</taxon>
        <taxon>Pseudomonadati</taxon>
        <taxon>Pseudomonadota</taxon>
        <taxon>Betaproteobacteria</taxon>
        <taxon>Burkholderiales</taxon>
        <taxon>Alcaligenaceae</taxon>
        <taxon>Bordetella</taxon>
    </lineage>
</organism>
<dbReference type="RefSeq" id="WP_066671495.1">
    <property type="nucleotide sequence ID" value="NZ_CP016171.1"/>
</dbReference>
<sequence length="433" mass="47835">MNSTAELAAIENDVQKMRAGILYLFAKLDVKDRYLSDIAGALWSGVSTFIPGSNVIEEGMKAAGVNATLAAQVEDYALDGVQHAAGFIEDTAYRIKLSGTLRRGLLGLWGEFKSMLTRAIASVKEAGAEFVSKVQKFLDMPPWEIIEKLVESMLRYLFPAVMAKVKRTEAIIDAVVRFFAKGATLIRNGFALGMNAFQAGFQRDVVRGIYFGSCMMRGYDAIDAAEGVAGLLKAGFPFVLVRNVVKIFMRYYEARVLGDLIVEAQEKFRWGGYELNGTFSFANETAGSIARSRRDFDEWFSPYALFVPSVASLVMSCQVFGNEMYYLNLIDDGDRDAIRMYQGAQFSRYDLKKNHAMNFTAGFVKSEANRYLSQCGTGFTHPEIAIEQTGPMVSFGEHRIRPTLMAVVKEIAGNALDFAASTADMPVPGSLRI</sequence>
<evidence type="ECO:0000313" key="2">
    <source>
        <dbReference type="Proteomes" id="UP000092213"/>
    </source>
</evidence>
<name>A0A193G2T3_9BORD</name>
<gene>
    <name evidence="1" type="ORF">BAU08_21225</name>
</gene>
<dbReference type="Proteomes" id="UP000092213">
    <property type="component" value="Chromosome"/>
</dbReference>
<dbReference type="STRING" id="463025.BAU08_21225"/>
<protein>
    <submittedName>
        <fullName evidence="1">Uncharacterized protein</fullName>
    </submittedName>
</protein>
<evidence type="ECO:0000313" key="1">
    <source>
        <dbReference type="EMBL" id="ANN73534.1"/>
    </source>
</evidence>
<reference evidence="1 2" key="1">
    <citation type="submission" date="2016-06" db="EMBL/GenBank/DDBJ databases">
        <title>Complete genome sequences of Bordetella bronchialis and Bordetella flabilis.</title>
        <authorList>
            <person name="LiPuma J.J."/>
            <person name="Spilker T."/>
        </authorList>
    </citation>
    <scope>NUCLEOTIDE SEQUENCE [LARGE SCALE GENOMIC DNA]</scope>
    <source>
        <strain evidence="1 2">AU17976</strain>
    </source>
</reference>
<accession>A0A193G2T3</accession>
<dbReference type="EMBL" id="CP016171">
    <property type="protein sequence ID" value="ANN73534.1"/>
    <property type="molecule type" value="Genomic_DNA"/>
</dbReference>
<proteinExistence type="predicted"/>